<evidence type="ECO:0000313" key="3">
    <source>
        <dbReference type="Proteomes" id="UP001174934"/>
    </source>
</evidence>
<proteinExistence type="predicted"/>
<accession>A0AA39X7H2</accession>
<feature type="compositionally biased region" description="Polar residues" evidence="1">
    <location>
        <begin position="91"/>
        <end position="101"/>
    </location>
</feature>
<keyword evidence="3" id="KW-1185">Reference proteome</keyword>
<reference evidence="2" key="1">
    <citation type="submission" date="2023-06" db="EMBL/GenBank/DDBJ databases">
        <title>Genome-scale phylogeny and comparative genomics of the fungal order Sordariales.</title>
        <authorList>
            <consortium name="Lawrence Berkeley National Laboratory"/>
            <person name="Hensen N."/>
            <person name="Bonometti L."/>
            <person name="Westerberg I."/>
            <person name="Brannstrom I.O."/>
            <person name="Guillou S."/>
            <person name="Cros-Aarteil S."/>
            <person name="Calhoun S."/>
            <person name="Haridas S."/>
            <person name="Kuo A."/>
            <person name="Mondo S."/>
            <person name="Pangilinan J."/>
            <person name="Riley R."/>
            <person name="LaButti K."/>
            <person name="Andreopoulos B."/>
            <person name="Lipzen A."/>
            <person name="Chen C."/>
            <person name="Yanf M."/>
            <person name="Daum C."/>
            <person name="Ng V."/>
            <person name="Clum A."/>
            <person name="Steindorff A."/>
            <person name="Ohm R."/>
            <person name="Martin F."/>
            <person name="Silar P."/>
            <person name="Natvig D."/>
            <person name="Lalanne C."/>
            <person name="Gautier V."/>
            <person name="Ament-velasquez S.L."/>
            <person name="Kruys A."/>
            <person name="Hutchinson M.I."/>
            <person name="Powell A.J."/>
            <person name="Barry K."/>
            <person name="Miller A.N."/>
            <person name="Grigoriev I.V."/>
            <person name="Debuchy R."/>
            <person name="Gladieux P."/>
            <person name="Thoren M.H."/>
            <person name="Johannesson H."/>
        </authorList>
    </citation>
    <scope>NUCLEOTIDE SEQUENCE</scope>
    <source>
        <strain evidence="2">SMH3391-2</strain>
    </source>
</reference>
<protein>
    <submittedName>
        <fullName evidence="2">Uncharacterized protein</fullName>
    </submittedName>
</protein>
<evidence type="ECO:0000313" key="2">
    <source>
        <dbReference type="EMBL" id="KAK0628739.1"/>
    </source>
</evidence>
<comment type="caution">
    <text evidence="2">The sequence shown here is derived from an EMBL/GenBank/DDBJ whole genome shotgun (WGS) entry which is preliminary data.</text>
</comment>
<organism evidence="2 3">
    <name type="scientific">Bombardia bombarda</name>
    <dbReference type="NCBI Taxonomy" id="252184"/>
    <lineage>
        <taxon>Eukaryota</taxon>
        <taxon>Fungi</taxon>
        <taxon>Dikarya</taxon>
        <taxon>Ascomycota</taxon>
        <taxon>Pezizomycotina</taxon>
        <taxon>Sordariomycetes</taxon>
        <taxon>Sordariomycetidae</taxon>
        <taxon>Sordariales</taxon>
        <taxon>Lasiosphaeriaceae</taxon>
        <taxon>Bombardia</taxon>
    </lineage>
</organism>
<dbReference type="AlphaFoldDB" id="A0AA39X7H2"/>
<gene>
    <name evidence="2" type="ORF">B0T17DRAFT_632599</name>
</gene>
<name>A0AA39X7H2_9PEZI</name>
<feature type="region of interest" description="Disordered" evidence="1">
    <location>
        <begin position="61"/>
        <end position="111"/>
    </location>
</feature>
<dbReference type="Proteomes" id="UP001174934">
    <property type="component" value="Unassembled WGS sequence"/>
</dbReference>
<sequence>MASQDTPKDHILAVGDYLYRNNIQKLVEMNPHANEEPLTDYEGVIQIWTFLGTILSDARTISDRPSSPLSSPPQPSPTPKKTVQFVDLGSDTPTRQSGNSANHRHGGRADLDQVGEPYMFPIEYRPLGPKYPSGCIHLPLPPQEQSFSLLGWFGIVPSLQKMLRKQVWVGPWDSPILTGKASDYDGLYCVVDLVYKLYQLEKKCMGVSYELKRLNTALSEFGTAIDDVAETTTTTATSSDDRVDMPEFLATRYNENRDKAAFSLEKINSASERISTMLVWIQDTVTIILSDNTTWALSQVEDGRLLLDGPGHAIHPGRLEAVLVAINLCCQWHADFVAAVTQDLERLGEMELDSAEPGVLGAIVGRGPVYFAQRDDLKRRELASNCMLYRYEACSEALSSLRAFRRKMSWEESDAGGDL</sequence>
<evidence type="ECO:0000256" key="1">
    <source>
        <dbReference type="SAM" id="MobiDB-lite"/>
    </source>
</evidence>
<dbReference type="EMBL" id="JAULSR010000002">
    <property type="protein sequence ID" value="KAK0628739.1"/>
    <property type="molecule type" value="Genomic_DNA"/>
</dbReference>